<dbReference type="OrthoDB" id="10006270at2759"/>
<sequence length="90" mass="10192">MELGNSNELYLMACNLVKDYPQKALSWFAVGCYYYCIKKYDQSCHYFSKSTNLDGTFTFAWIGFGNAYVVCEEGDQAVSAYRTVACLFPG</sequence>
<evidence type="ECO:0000256" key="6">
    <source>
        <dbReference type="ARBA" id="ARBA00023306"/>
    </source>
</evidence>
<evidence type="ECO:0000256" key="4">
    <source>
        <dbReference type="ARBA" id="ARBA00022786"/>
    </source>
</evidence>
<keyword evidence="1" id="KW-0132">Cell division</keyword>
<dbReference type="Proteomes" id="UP000828251">
    <property type="component" value="Unassembled WGS sequence"/>
</dbReference>
<keyword evidence="2" id="KW-0677">Repeat</keyword>
<evidence type="ECO:0000256" key="1">
    <source>
        <dbReference type="ARBA" id="ARBA00022618"/>
    </source>
</evidence>
<accession>A0A9D3V8Z2</accession>
<keyword evidence="8" id="KW-1185">Reference proteome</keyword>
<evidence type="ECO:0000313" key="7">
    <source>
        <dbReference type="EMBL" id="KAH1073793.1"/>
    </source>
</evidence>
<dbReference type="EMBL" id="JAIQCV010000008">
    <property type="protein sequence ID" value="KAH1073793.1"/>
    <property type="molecule type" value="Genomic_DNA"/>
</dbReference>
<name>A0A9D3V8Z2_9ROSI</name>
<keyword evidence="5" id="KW-0802">TPR repeat</keyword>
<evidence type="ECO:0000256" key="3">
    <source>
        <dbReference type="ARBA" id="ARBA00022776"/>
    </source>
</evidence>
<dbReference type="Gene3D" id="1.25.40.10">
    <property type="entry name" value="Tetratricopeptide repeat domain"/>
    <property type="match status" value="1"/>
</dbReference>
<keyword evidence="3" id="KW-0498">Mitosis</keyword>
<proteinExistence type="predicted"/>
<keyword evidence="4" id="KW-0833">Ubl conjugation pathway</keyword>
<reference evidence="7 8" key="1">
    <citation type="journal article" date="2021" name="Plant Biotechnol. J.">
        <title>Multi-omics assisted identification of the key and species-specific regulatory components of drought-tolerant mechanisms in Gossypium stocksii.</title>
        <authorList>
            <person name="Yu D."/>
            <person name="Ke L."/>
            <person name="Zhang D."/>
            <person name="Wu Y."/>
            <person name="Sun Y."/>
            <person name="Mei J."/>
            <person name="Sun J."/>
            <person name="Sun Y."/>
        </authorList>
    </citation>
    <scope>NUCLEOTIDE SEQUENCE [LARGE SCALE GENOMIC DNA]</scope>
    <source>
        <strain evidence="8">cv. E1</strain>
        <tissue evidence="7">Leaf</tissue>
    </source>
</reference>
<evidence type="ECO:0000256" key="5">
    <source>
        <dbReference type="ARBA" id="ARBA00022803"/>
    </source>
</evidence>
<dbReference type="PANTHER" id="PTHR12558:SF9">
    <property type="entry name" value="CELL DIVISION CYCLE PROTEIN 16 HOMOLOG"/>
    <property type="match status" value="1"/>
</dbReference>
<dbReference type="GO" id="GO:0016567">
    <property type="term" value="P:protein ubiquitination"/>
    <property type="evidence" value="ECO:0007669"/>
    <property type="project" value="TreeGrafter"/>
</dbReference>
<dbReference type="InterPro" id="IPR011990">
    <property type="entry name" value="TPR-like_helical_dom_sf"/>
</dbReference>
<evidence type="ECO:0000256" key="2">
    <source>
        <dbReference type="ARBA" id="ARBA00022737"/>
    </source>
</evidence>
<protein>
    <submittedName>
        <fullName evidence="7">Uncharacterized protein</fullName>
    </submittedName>
</protein>
<organism evidence="7 8">
    <name type="scientific">Gossypium stocksii</name>
    <dbReference type="NCBI Taxonomy" id="47602"/>
    <lineage>
        <taxon>Eukaryota</taxon>
        <taxon>Viridiplantae</taxon>
        <taxon>Streptophyta</taxon>
        <taxon>Embryophyta</taxon>
        <taxon>Tracheophyta</taxon>
        <taxon>Spermatophyta</taxon>
        <taxon>Magnoliopsida</taxon>
        <taxon>eudicotyledons</taxon>
        <taxon>Gunneridae</taxon>
        <taxon>Pentapetalae</taxon>
        <taxon>rosids</taxon>
        <taxon>malvids</taxon>
        <taxon>Malvales</taxon>
        <taxon>Malvaceae</taxon>
        <taxon>Malvoideae</taxon>
        <taxon>Gossypium</taxon>
    </lineage>
</organism>
<dbReference type="GO" id="GO:0031145">
    <property type="term" value="P:anaphase-promoting complex-dependent catabolic process"/>
    <property type="evidence" value="ECO:0007669"/>
    <property type="project" value="TreeGrafter"/>
</dbReference>
<dbReference type="GO" id="GO:0045842">
    <property type="term" value="P:positive regulation of mitotic metaphase/anaphase transition"/>
    <property type="evidence" value="ECO:0007669"/>
    <property type="project" value="TreeGrafter"/>
</dbReference>
<evidence type="ECO:0000313" key="8">
    <source>
        <dbReference type="Proteomes" id="UP000828251"/>
    </source>
</evidence>
<dbReference type="GO" id="GO:0051301">
    <property type="term" value="P:cell division"/>
    <property type="evidence" value="ECO:0007669"/>
    <property type="project" value="UniProtKB-KW"/>
</dbReference>
<dbReference type="SUPFAM" id="SSF48452">
    <property type="entry name" value="TPR-like"/>
    <property type="match status" value="1"/>
</dbReference>
<dbReference type="GO" id="GO:0005680">
    <property type="term" value="C:anaphase-promoting complex"/>
    <property type="evidence" value="ECO:0007669"/>
    <property type="project" value="TreeGrafter"/>
</dbReference>
<gene>
    <name evidence="7" type="ORF">J1N35_026121</name>
</gene>
<keyword evidence="6" id="KW-0131">Cell cycle</keyword>
<dbReference type="GO" id="GO:0005737">
    <property type="term" value="C:cytoplasm"/>
    <property type="evidence" value="ECO:0007669"/>
    <property type="project" value="TreeGrafter"/>
</dbReference>
<comment type="caution">
    <text evidence="7">The sequence shown here is derived from an EMBL/GenBank/DDBJ whole genome shotgun (WGS) entry which is preliminary data.</text>
</comment>
<dbReference type="PANTHER" id="PTHR12558">
    <property type="entry name" value="CELL DIVISION CYCLE 16,23,27"/>
    <property type="match status" value="1"/>
</dbReference>
<dbReference type="AlphaFoldDB" id="A0A9D3V8Z2"/>
<feature type="non-terminal residue" evidence="7">
    <location>
        <position position="90"/>
    </location>
</feature>